<sequence>MLKKFINEKEDTKEHWLNCEKNRLPYIDIKLFSNEYSIIYYDITNLNVDLEKISESLRRIYLVYIEFLRLNGSVFYNYVDQYYYLNFLVKAEHAEVLAEYLFDYLKG</sequence>
<proteinExistence type="predicted"/>
<organism evidence="1 2">
    <name type="scientific">Acinetobacter gerneri DSM 14967 = CIP 107464 = MTCC 9824</name>
    <dbReference type="NCBI Taxonomy" id="1120926"/>
    <lineage>
        <taxon>Bacteria</taxon>
        <taxon>Pseudomonadati</taxon>
        <taxon>Pseudomonadota</taxon>
        <taxon>Gammaproteobacteria</taxon>
        <taxon>Moraxellales</taxon>
        <taxon>Moraxellaceae</taxon>
        <taxon>Acinetobacter</taxon>
    </lineage>
</organism>
<dbReference type="EMBL" id="APPN01000070">
    <property type="protein sequence ID" value="ENV33202.1"/>
    <property type="molecule type" value="Genomic_DNA"/>
</dbReference>
<dbReference type="Proteomes" id="UP000013117">
    <property type="component" value="Unassembled WGS sequence"/>
</dbReference>
<keyword evidence="2" id="KW-1185">Reference proteome</keyword>
<reference evidence="1 2" key="1">
    <citation type="submission" date="2013-02" db="EMBL/GenBank/DDBJ databases">
        <title>The Genome Sequence of Acinetobacter gerneri CIP 107464.</title>
        <authorList>
            <consortium name="The Broad Institute Genome Sequencing Platform"/>
            <consortium name="The Broad Institute Genome Sequencing Center for Infectious Disease"/>
            <person name="Cerqueira G."/>
            <person name="Feldgarden M."/>
            <person name="Courvalin P."/>
            <person name="Perichon B."/>
            <person name="Grillot-Courvalin C."/>
            <person name="Clermont D."/>
            <person name="Rocha E."/>
            <person name="Yoon E.-J."/>
            <person name="Nemec A."/>
            <person name="Walker B."/>
            <person name="Young S.K."/>
            <person name="Zeng Q."/>
            <person name="Gargeya S."/>
            <person name="Fitzgerald M."/>
            <person name="Haas B."/>
            <person name="Abouelleil A."/>
            <person name="Alvarado L."/>
            <person name="Arachchi H.M."/>
            <person name="Berlin A.M."/>
            <person name="Chapman S.B."/>
            <person name="Dewar J."/>
            <person name="Goldberg J."/>
            <person name="Griggs A."/>
            <person name="Gujja S."/>
            <person name="Hansen M."/>
            <person name="Howarth C."/>
            <person name="Imamovic A."/>
            <person name="Larimer J."/>
            <person name="McCowan C."/>
            <person name="Murphy C."/>
            <person name="Neiman D."/>
            <person name="Pearson M."/>
            <person name="Priest M."/>
            <person name="Roberts A."/>
            <person name="Saif S."/>
            <person name="Shea T."/>
            <person name="Sisk P."/>
            <person name="Sykes S."/>
            <person name="Wortman J."/>
            <person name="Nusbaum C."/>
            <person name="Birren B."/>
        </authorList>
    </citation>
    <scope>NUCLEOTIDE SEQUENCE [LARGE SCALE GENOMIC DNA]</scope>
    <source>
        <strain evidence="1 2">CIP 107464</strain>
    </source>
</reference>
<protein>
    <submittedName>
        <fullName evidence="1">Uncharacterized protein</fullName>
    </submittedName>
</protein>
<dbReference type="HOGENOM" id="CLU_2118016_0_0_6"/>
<dbReference type="PATRIC" id="fig|1120926.3.peg.2484"/>
<dbReference type="STRING" id="202952.GCA_000747725_02164"/>
<evidence type="ECO:0000313" key="1">
    <source>
        <dbReference type="EMBL" id="ENV33202.1"/>
    </source>
</evidence>
<gene>
    <name evidence="1" type="ORF">F960_02568</name>
</gene>
<accession>N8Y8W2</accession>
<dbReference type="OrthoDB" id="7064859at2"/>
<dbReference type="GeneID" id="84209886"/>
<dbReference type="AlphaFoldDB" id="N8Y8W2"/>
<evidence type="ECO:0000313" key="2">
    <source>
        <dbReference type="Proteomes" id="UP000013117"/>
    </source>
</evidence>
<dbReference type="RefSeq" id="WP_004865157.1">
    <property type="nucleotide sequence ID" value="NZ_ASYY01000067.1"/>
</dbReference>
<comment type="caution">
    <text evidence="1">The sequence shown here is derived from an EMBL/GenBank/DDBJ whole genome shotgun (WGS) entry which is preliminary data.</text>
</comment>
<name>N8Y8W2_9GAMM</name>